<proteinExistence type="predicted"/>
<dbReference type="AlphaFoldDB" id="A0A0F9A7A5"/>
<reference evidence="1" key="1">
    <citation type="journal article" date="2015" name="Nature">
        <title>Complex archaea that bridge the gap between prokaryotes and eukaryotes.</title>
        <authorList>
            <person name="Spang A."/>
            <person name="Saw J.H."/>
            <person name="Jorgensen S.L."/>
            <person name="Zaremba-Niedzwiedzka K."/>
            <person name="Martijn J."/>
            <person name="Lind A.E."/>
            <person name="van Eijk R."/>
            <person name="Schleper C."/>
            <person name="Guy L."/>
            <person name="Ettema T.J."/>
        </authorList>
    </citation>
    <scope>NUCLEOTIDE SEQUENCE</scope>
</reference>
<sequence length="76" mass="8927">MALHTLPEFYAHLAEENIRWVNADKVWRWKQKGWAVNEAHGEDYGEYDSVLMIREGFEPKPKVAKKKVAKKKEGDK</sequence>
<evidence type="ECO:0000313" key="1">
    <source>
        <dbReference type="EMBL" id="KKL05340.1"/>
    </source>
</evidence>
<dbReference type="EMBL" id="LAZR01044160">
    <property type="protein sequence ID" value="KKL05340.1"/>
    <property type="molecule type" value="Genomic_DNA"/>
</dbReference>
<name>A0A0F9A7A5_9ZZZZ</name>
<comment type="caution">
    <text evidence="1">The sequence shown here is derived from an EMBL/GenBank/DDBJ whole genome shotgun (WGS) entry which is preliminary data.</text>
</comment>
<protein>
    <submittedName>
        <fullName evidence="1">Uncharacterized protein</fullName>
    </submittedName>
</protein>
<gene>
    <name evidence="1" type="ORF">LCGC14_2607020</name>
</gene>
<accession>A0A0F9A7A5</accession>
<organism evidence="1">
    <name type="scientific">marine sediment metagenome</name>
    <dbReference type="NCBI Taxonomy" id="412755"/>
    <lineage>
        <taxon>unclassified sequences</taxon>
        <taxon>metagenomes</taxon>
        <taxon>ecological metagenomes</taxon>
    </lineage>
</organism>